<dbReference type="Gene3D" id="3.30.450.20">
    <property type="entry name" value="PAS domain"/>
    <property type="match status" value="5"/>
</dbReference>
<keyword evidence="7" id="KW-0067">ATP-binding</keyword>
<evidence type="ECO:0000259" key="11">
    <source>
        <dbReference type="PROSITE" id="PS50112"/>
    </source>
</evidence>
<feature type="domain" description="Histidine kinase" evidence="10">
    <location>
        <begin position="820"/>
        <end position="1043"/>
    </location>
</feature>
<dbReference type="InterPro" id="IPR013767">
    <property type="entry name" value="PAS_fold"/>
</dbReference>
<accession>A0ABQ5U481</accession>
<dbReference type="CDD" id="cd00130">
    <property type="entry name" value="PAS"/>
    <property type="match status" value="3"/>
</dbReference>
<reference evidence="13" key="1">
    <citation type="journal article" date="2014" name="Int. J. Syst. Evol. Microbiol.">
        <title>Complete genome of a new Firmicutes species belonging to the dominant human colonic microbiota ('Ruminococcus bicirculans') reveals two chromosomes and a selective capacity to utilize plant glucans.</title>
        <authorList>
            <consortium name="NISC Comparative Sequencing Program"/>
            <person name="Wegmann U."/>
            <person name="Louis P."/>
            <person name="Goesmann A."/>
            <person name="Henrissat B."/>
            <person name="Duncan S.H."/>
            <person name="Flint H.J."/>
        </authorList>
    </citation>
    <scope>NUCLEOTIDE SEQUENCE</scope>
    <source>
        <strain evidence="13">NBRC 103408</strain>
    </source>
</reference>
<dbReference type="PROSITE" id="PS50112">
    <property type="entry name" value="PAS"/>
    <property type="match status" value="4"/>
</dbReference>
<organism evidence="13 14">
    <name type="scientific">Sneathiella chinensis</name>
    <dbReference type="NCBI Taxonomy" id="349750"/>
    <lineage>
        <taxon>Bacteria</taxon>
        <taxon>Pseudomonadati</taxon>
        <taxon>Pseudomonadota</taxon>
        <taxon>Alphaproteobacteria</taxon>
        <taxon>Sneathiellales</taxon>
        <taxon>Sneathiellaceae</taxon>
        <taxon>Sneathiella</taxon>
    </lineage>
</organism>
<dbReference type="InterPro" id="IPR036890">
    <property type="entry name" value="HATPase_C_sf"/>
</dbReference>
<dbReference type="PRINTS" id="PR00344">
    <property type="entry name" value="BCTRLSENSOR"/>
</dbReference>
<evidence type="ECO:0000259" key="10">
    <source>
        <dbReference type="PROSITE" id="PS50109"/>
    </source>
</evidence>
<dbReference type="RefSeq" id="WP_169560195.1">
    <property type="nucleotide sequence ID" value="NZ_BSNF01000006.1"/>
</dbReference>
<dbReference type="Pfam" id="PF00989">
    <property type="entry name" value="PAS"/>
    <property type="match status" value="1"/>
</dbReference>
<keyword evidence="3" id="KW-0597">Phosphoprotein</keyword>
<dbReference type="InterPro" id="IPR001610">
    <property type="entry name" value="PAC"/>
</dbReference>
<feature type="domain" description="PAS" evidence="11">
    <location>
        <begin position="519"/>
        <end position="594"/>
    </location>
</feature>
<dbReference type="Gene3D" id="3.30.565.10">
    <property type="entry name" value="Histidine kinase-like ATPase, C-terminal domain"/>
    <property type="match status" value="1"/>
</dbReference>
<evidence type="ECO:0000313" key="14">
    <source>
        <dbReference type="Proteomes" id="UP001161409"/>
    </source>
</evidence>
<evidence type="ECO:0000256" key="9">
    <source>
        <dbReference type="SAM" id="Coils"/>
    </source>
</evidence>
<feature type="domain" description="PAS" evidence="11">
    <location>
        <begin position="127"/>
        <end position="190"/>
    </location>
</feature>
<evidence type="ECO:0000256" key="8">
    <source>
        <dbReference type="ARBA" id="ARBA00023012"/>
    </source>
</evidence>
<name>A0ABQ5U481_9PROT</name>
<dbReference type="PROSITE" id="PS50109">
    <property type="entry name" value="HIS_KIN"/>
    <property type="match status" value="1"/>
</dbReference>
<evidence type="ECO:0000256" key="2">
    <source>
        <dbReference type="ARBA" id="ARBA00012438"/>
    </source>
</evidence>
<dbReference type="InterPro" id="IPR013656">
    <property type="entry name" value="PAS_4"/>
</dbReference>
<dbReference type="NCBIfam" id="TIGR00229">
    <property type="entry name" value="sensory_box"/>
    <property type="match status" value="4"/>
</dbReference>
<evidence type="ECO:0000259" key="12">
    <source>
        <dbReference type="PROSITE" id="PS50113"/>
    </source>
</evidence>
<dbReference type="SUPFAM" id="SSF55874">
    <property type="entry name" value="ATPase domain of HSP90 chaperone/DNA topoisomerase II/histidine kinase"/>
    <property type="match status" value="1"/>
</dbReference>
<dbReference type="SMART" id="SM00387">
    <property type="entry name" value="HATPase_c"/>
    <property type="match status" value="1"/>
</dbReference>
<dbReference type="InterPro" id="IPR000014">
    <property type="entry name" value="PAS"/>
</dbReference>
<keyword evidence="6" id="KW-0418">Kinase</keyword>
<feature type="domain" description="PAS" evidence="11">
    <location>
        <begin position="246"/>
        <end position="316"/>
    </location>
</feature>
<evidence type="ECO:0000256" key="3">
    <source>
        <dbReference type="ARBA" id="ARBA00022553"/>
    </source>
</evidence>
<keyword evidence="14" id="KW-1185">Reference proteome</keyword>
<dbReference type="Pfam" id="PF02518">
    <property type="entry name" value="HATPase_c"/>
    <property type="match status" value="1"/>
</dbReference>
<dbReference type="SUPFAM" id="SSF55785">
    <property type="entry name" value="PYP-like sensor domain (PAS domain)"/>
    <property type="match status" value="5"/>
</dbReference>
<evidence type="ECO:0000256" key="6">
    <source>
        <dbReference type="ARBA" id="ARBA00022777"/>
    </source>
</evidence>
<gene>
    <name evidence="13" type="ORF">GCM10007924_13530</name>
</gene>
<feature type="domain" description="PAC" evidence="12">
    <location>
        <begin position="193"/>
        <end position="245"/>
    </location>
</feature>
<feature type="domain" description="PAS" evidence="11">
    <location>
        <begin position="674"/>
        <end position="719"/>
    </location>
</feature>
<comment type="caution">
    <text evidence="13">The sequence shown here is derived from an EMBL/GenBank/DDBJ whole genome shotgun (WGS) entry which is preliminary data.</text>
</comment>
<dbReference type="PANTHER" id="PTHR43065:SF49">
    <property type="entry name" value="HISTIDINE KINASE"/>
    <property type="match status" value="1"/>
</dbReference>
<dbReference type="CDD" id="cd00082">
    <property type="entry name" value="HisKA"/>
    <property type="match status" value="1"/>
</dbReference>
<proteinExistence type="predicted"/>
<protein>
    <recommendedName>
        <fullName evidence="2">histidine kinase</fullName>
        <ecNumber evidence="2">2.7.13.3</ecNumber>
    </recommendedName>
</protein>
<dbReference type="PROSITE" id="PS50113">
    <property type="entry name" value="PAC"/>
    <property type="match status" value="2"/>
</dbReference>
<dbReference type="Proteomes" id="UP001161409">
    <property type="component" value="Unassembled WGS sequence"/>
</dbReference>
<evidence type="ECO:0000256" key="7">
    <source>
        <dbReference type="ARBA" id="ARBA00022840"/>
    </source>
</evidence>
<dbReference type="EC" id="2.7.13.3" evidence="2"/>
<dbReference type="SMART" id="SM00091">
    <property type="entry name" value="PAS"/>
    <property type="match status" value="6"/>
</dbReference>
<comment type="catalytic activity">
    <reaction evidence="1">
        <text>ATP + protein L-histidine = ADP + protein N-phospho-L-histidine.</text>
        <dbReference type="EC" id="2.7.13.3"/>
    </reaction>
</comment>
<dbReference type="InterPro" id="IPR004358">
    <property type="entry name" value="Sig_transdc_His_kin-like_C"/>
</dbReference>
<evidence type="ECO:0000256" key="1">
    <source>
        <dbReference type="ARBA" id="ARBA00000085"/>
    </source>
</evidence>
<keyword evidence="9" id="KW-0175">Coiled coil</keyword>
<evidence type="ECO:0000256" key="5">
    <source>
        <dbReference type="ARBA" id="ARBA00022741"/>
    </source>
</evidence>
<dbReference type="Pfam" id="PF00512">
    <property type="entry name" value="HisKA"/>
    <property type="match status" value="1"/>
</dbReference>
<sequence length="1045" mass="116516">MLKPETLLALTDEPAFLLDRDGTLLDGSPAFQKHVGGQPCDGMPLDRLLSPADMGRLRKAIAAHTEEGQKFRVPGLVLPGPNSGGERIVDLLCATENNTVLVFVKPAGPAPDMPLPLHGLTDLGQTLLESIPAPVFIKNTDHIYTGCNEEFLNSIGLARQDLIGKSVHDISAPNLADTYRKADDELFAAGGRQVYESKVCFADGTVRDVLFHKSVLTDNAGATTGLIGVLLDISDLRQAERKWRQSENMLRAVIDNSPAYVFMKDMEGRYLLAGNHAGKKYGMDGDKILGKDDFEIFPDDIARQLRGHDQQVAAANRPLTFREDFRYQADEQPTLTVKFPVNGTDGEVIGVAGIATDIKELVETQERLEQISEGLEQQVLERTRELTQEIQERKNTERAFQHILDSSPVGVGIANKQCGTITFANRRLKDLIAPQAKTLLGEKAHTFWASDEDRRTFFTEISETGHLEIMNTRIIRRGSDPFPADIFGRQFNLGDTDQVVFWLYDLTQIKEAQKELEASETQLRNILAASPVSVGISEVNTGRFTFVNESLATLLGCSMEQLMTTSTLGFWVDLADRDAMIEEVSETGQVMAREVHLTRFDGSPFWALNSWVKIMIDGREKIVSWLTDISPIKEAELLLKETNDRLEIRVAERTRELEKEIADRRKIEAALRESEANFKASALSTSDWFWAMDENLRFTSVSDRFQKLAGIQPETFLGKERWDNSGVDQSSADWEQHKRDLTNRKPFRDFRFQLHKTDGSLLHISISGVPIFDDQGQFRGYRGAGRDISGLIEAKERSRKMEQQLRQAQKMEAVGQLTGGVAHDFNNILAVILGNVDLLQEALPEDTPVSPFIRAIERSSTRAAQLTQRLLAYSRKQSLHPQMLQLDHLTLEMLDMIDRLLGETILVRFEHTPGIWPIFADPSQIENSLLNFCINARDAMPEGGNLTIRTFNRTVSKEEALELNDVTAGEYVGLSVEDTGKGMDAATLEHVFEPFFTTKEVGKGTGLGLSMIYGFAKQSNGFVTLESEPGQGTTASIFLPRATPS</sequence>
<reference evidence="13" key="2">
    <citation type="submission" date="2023-01" db="EMBL/GenBank/DDBJ databases">
        <title>Draft genome sequence of Sneathiella chinensis strain NBRC 103408.</title>
        <authorList>
            <person name="Sun Q."/>
            <person name="Mori K."/>
        </authorList>
    </citation>
    <scope>NUCLEOTIDE SEQUENCE</scope>
    <source>
        <strain evidence="13">NBRC 103408</strain>
    </source>
</reference>
<dbReference type="InterPro" id="IPR036097">
    <property type="entry name" value="HisK_dim/P_sf"/>
</dbReference>
<dbReference type="Pfam" id="PF13426">
    <property type="entry name" value="PAS_9"/>
    <property type="match status" value="3"/>
</dbReference>
<feature type="coiled-coil region" evidence="9">
    <location>
        <begin position="643"/>
        <end position="677"/>
    </location>
</feature>
<dbReference type="PANTHER" id="PTHR43065">
    <property type="entry name" value="SENSOR HISTIDINE KINASE"/>
    <property type="match status" value="1"/>
</dbReference>
<evidence type="ECO:0000313" key="13">
    <source>
        <dbReference type="EMBL" id="GLQ06132.1"/>
    </source>
</evidence>
<dbReference type="SMART" id="SM00388">
    <property type="entry name" value="HisKA"/>
    <property type="match status" value="1"/>
</dbReference>
<dbReference type="SUPFAM" id="SSF47384">
    <property type="entry name" value="Homodimeric domain of signal transducing histidine kinase"/>
    <property type="match status" value="1"/>
</dbReference>
<dbReference type="EMBL" id="BSNF01000006">
    <property type="protein sequence ID" value="GLQ06132.1"/>
    <property type="molecule type" value="Genomic_DNA"/>
</dbReference>
<dbReference type="SMART" id="SM00086">
    <property type="entry name" value="PAC"/>
    <property type="match status" value="4"/>
</dbReference>
<dbReference type="Pfam" id="PF08448">
    <property type="entry name" value="PAS_4"/>
    <property type="match status" value="1"/>
</dbReference>
<dbReference type="InterPro" id="IPR003661">
    <property type="entry name" value="HisK_dim/P_dom"/>
</dbReference>
<feature type="domain" description="PAC" evidence="12">
    <location>
        <begin position="748"/>
        <end position="800"/>
    </location>
</feature>
<dbReference type="InterPro" id="IPR003594">
    <property type="entry name" value="HATPase_dom"/>
</dbReference>
<keyword evidence="4" id="KW-0808">Transferase</keyword>
<dbReference type="InterPro" id="IPR000700">
    <property type="entry name" value="PAS-assoc_C"/>
</dbReference>
<keyword evidence="5" id="KW-0547">Nucleotide-binding</keyword>
<keyword evidence="8" id="KW-0902">Two-component regulatory system</keyword>
<evidence type="ECO:0000256" key="4">
    <source>
        <dbReference type="ARBA" id="ARBA00022679"/>
    </source>
</evidence>
<dbReference type="Gene3D" id="1.10.287.130">
    <property type="match status" value="1"/>
</dbReference>
<dbReference type="InterPro" id="IPR005467">
    <property type="entry name" value="His_kinase_dom"/>
</dbReference>
<dbReference type="InterPro" id="IPR035965">
    <property type="entry name" value="PAS-like_dom_sf"/>
</dbReference>